<comment type="similarity">
    <text evidence="1">Belongs to the WAPL family.</text>
</comment>
<dbReference type="InterPro" id="IPR039874">
    <property type="entry name" value="WAPL"/>
</dbReference>
<dbReference type="SUPFAM" id="SSF48371">
    <property type="entry name" value="ARM repeat"/>
    <property type="match status" value="1"/>
</dbReference>
<comment type="caution">
    <text evidence="4">The sequence shown here is derived from an EMBL/GenBank/DDBJ whole genome shotgun (WGS) entry which is preliminary data.</text>
</comment>
<feature type="compositionally biased region" description="Polar residues" evidence="2">
    <location>
        <begin position="598"/>
        <end position="611"/>
    </location>
</feature>
<keyword evidence="5" id="KW-1185">Reference proteome</keyword>
<dbReference type="PANTHER" id="PTHR22100:SF13">
    <property type="entry name" value="WINGS APART-LIKE PROTEIN HOMOLOG"/>
    <property type="match status" value="1"/>
</dbReference>
<dbReference type="AlphaFoldDB" id="A0A328DYT5"/>
<feature type="compositionally biased region" description="Basic residues" evidence="2">
    <location>
        <begin position="1"/>
        <end position="12"/>
    </location>
</feature>
<dbReference type="Pfam" id="PF07814">
    <property type="entry name" value="WAPL"/>
    <property type="match status" value="2"/>
</dbReference>
<dbReference type="Gene3D" id="1.25.10.10">
    <property type="entry name" value="Leucine-rich Repeat Variant"/>
    <property type="match status" value="2"/>
</dbReference>
<feature type="region of interest" description="Disordered" evidence="2">
    <location>
        <begin position="1"/>
        <end position="32"/>
    </location>
</feature>
<dbReference type="PANTHER" id="PTHR22100">
    <property type="entry name" value="WINGS APART-LIKE PROTEIN HOMOLOG"/>
    <property type="match status" value="1"/>
</dbReference>
<dbReference type="Proteomes" id="UP000249390">
    <property type="component" value="Unassembled WGS sequence"/>
</dbReference>
<evidence type="ECO:0000256" key="1">
    <source>
        <dbReference type="ARBA" id="ARBA00006854"/>
    </source>
</evidence>
<feature type="domain" description="Wings apart-like protein C-terminal" evidence="3">
    <location>
        <begin position="167"/>
        <end position="226"/>
    </location>
</feature>
<feature type="region of interest" description="Disordered" evidence="2">
    <location>
        <begin position="590"/>
        <end position="611"/>
    </location>
</feature>
<dbReference type="InterPro" id="IPR016024">
    <property type="entry name" value="ARM-type_fold"/>
</dbReference>
<feature type="compositionally biased region" description="Low complexity" evidence="2">
    <location>
        <begin position="685"/>
        <end position="701"/>
    </location>
</feature>
<feature type="region of interest" description="Disordered" evidence="2">
    <location>
        <begin position="647"/>
        <end position="701"/>
    </location>
</feature>
<evidence type="ECO:0000256" key="2">
    <source>
        <dbReference type="SAM" id="MobiDB-lite"/>
    </source>
</evidence>
<dbReference type="EMBL" id="NQVE01000076">
    <property type="protein sequence ID" value="RAL49658.1"/>
    <property type="molecule type" value="Genomic_DNA"/>
</dbReference>
<proteinExistence type="inferred from homology"/>
<gene>
    <name evidence="4" type="ORF">DM860_001949</name>
</gene>
<dbReference type="InterPro" id="IPR011989">
    <property type="entry name" value="ARM-like"/>
</dbReference>
<feature type="compositionally biased region" description="Polar residues" evidence="2">
    <location>
        <begin position="674"/>
        <end position="684"/>
    </location>
</feature>
<sequence length="944" mass="103034">MIVRTYGRRGRGVPRSYSGARNGFEDGVSSQESPHDVYNFEFSSQDSGPWASSLNGSDPYGIGSSQECHDSKIFMSEEGDLDVEDRNGHWKSKKKMRVFDWDPYSSNSSQESDELVILSPKSARECGDFGKSKKAKPGKKAKENGVLQKKKMNTKVDLEEPESIAATLMETQEHGEMMENVDEVNFALDGLRKGQPVRIRRASLLSLLSICGTVHQRRLLRVHGGQRVITLHVYAFGVWINIYRVAQRIVDAVVGLPSDDSSSNLAAGALFYIFISDGRDDHLLDSPGCICFLIKLLKPVKSVASVEKAQTIGSKLLAIRLDADVSQDLMKGTDSTSNSINKKVQEILVSCKEMKPICDNDRSQILELNPKWISLLTMEKACLSTISIEDTSGTVRKSGSTFKEKLRELGGLDAVFEVARNCHSVLEEWMMKISSSYFDAKDTTVLEGLVLLLKCLKTMENATFLSMDNQNHLLEMKGKMDSLNSARSFTKLILSVIGTLSGVYLHRRSSENFQDNKISRLSVSHSIGDSKDIFSIISSLSTSEGASSSKCFTESQTDQLGSSNSTLEGTTTAITDSWWSKTRIDSSTFGSCSGSSGHNNAGTKNNTSNVNNFDKIRNVSNESKVFGLVDDTQDPFAFDDEDFGPSKWDLLSGKQKVSQPKSGRGKAHRHKDMTQSSPMLSQQESSNHNHNKSSSCEASPSCSSAVGEEMSNLLADCLLTAVKVLMNLTNDNSIGCQQIAACGGLETLACLIAGHFPSFSSSLEHVLPSKPDTKPGHQIDSLLSDQELDFLVAILGLLVNLVEKDGHNRSRLARASVSLPGIEGLEGSCTDVIPLLCSIFLANQGAGEAAGEGTLTLEDEDALLKGQKEAEKMIVEAYAALLIAFLSTESQSTRNAITKCLPDRSLGILVPVLERFVDFHLSLNMISPETHSTVLEVIESCRVP</sequence>
<reference evidence="4 5" key="1">
    <citation type="submission" date="2018-06" db="EMBL/GenBank/DDBJ databases">
        <title>The Genome of Cuscuta australis (Dodder) Provides Insight into the Evolution of Plant Parasitism.</title>
        <authorList>
            <person name="Liu H."/>
        </authorList>
    </citation>
    <scope>NUCLEOTIDE SEQUENCE [LARGE SCALE GENOMIC DNA]</scope>
    <source>
        <strain evidence="5">cv. Yunnan</strain>
        <tissue evidence="4">Vines</tissue>
    </source>
</reference>
<accession>A0A328DYT5</accession>
<evidence type="ECO:0000313" key="5">
    <source>
        <dbReference type="Proteomes" id="UP000249390"/>
    </source>
</evidence>
<evidence type="ECO:0000259" key="3">
    <source>
        <dbReference type="Pfam" id="PF07814"/>
    </source>
</evidence>
<evidence type="ECO:0000313" key="4">
    <source>
        <dbReference type="EMBL" id="RAL49658.1"/>
    </source>
</evidence>
<feature type="domain" description="Wings apart-like protein C-terminal" evidence="3">
    <location>
        <begin position="245"/>
        <end position="805"/>
    </location>
</feature>
<organism evidence="4 5">
    <name type="scientific">Cuscuta australis</name>
    <dbReference type="NCBI Taxonomy" id="267555"/>
    <lineage>
        <taxon>Eukaryota</taxon>
        <taxon>Viridiplantae</taxon>
        <taxon>Streptophyta</taxon>
        <taxon>Embryophyta</taxon>
        <taxon>Tracheophyta</taxon>
        <taxon>Spermatophyta</taxon>
        <taxon>Magnoliopsida</taxon>
        <taxon>eudicotyledons</taxon>
        <taxon>Gunneridae</taxon>
        <taxon>Pentapetalae</taxon>
        <taxon>asterids</taxon>
        <taxon>lamiids</taxon>
        <taxon>Solanales</taxon>
        <taxon>Convolvulaceae</taxon>
        <taxon>Cuscuteae</taxon>
        <taxon>Cuscuta</taxon>
        <taxon>Cuscuta subgen. Grammica</taxon>
        <taxon>Cuscuta sect. Cleistogrammica</taxon>
    </lineage>
</organism>
<dbReference type="InterPro" id="IPR022771">
    <property type="entry name" value="WAPL_C"/>
</dbReference>
<protein>
    <recommendedName>
        <fullName evidence="3">Wings apart-like protein C-terminal domain-containing protein</fullName>
    </recommendedName>
</protein>
<name>A0A328DYT5_9ASTE</name>